<feature type="compositionally biased region" description="Low complexity" evidence="9">
    <location>
        <begin position="11"/>
        <end position="22"/>
    </location>
</feature>
<evidence type="ECO:0000256" key="7">
    <source>
        <dbReference type="ARBA" id="ARBA00023242"/>
    </source>
</evidence>
<dbReference type="GO" id="GO:0045943">
    <property type="term" value="P:positive regulation of transcription by RNA polymerase I"/>
    <property type="evidence" value="ECO:0007669"/>
    <property type="project" value="InterPro"/>
</dbReference>
<dbReference type="SMART" id="SM00320">
    <property type="entry name" value="WD40"/>
    <property type="match status" value="5"/>
</dbReference>
<dbReference type="EMBL" id="KQ086003">
    <property type="protein sequence ID" value="KLO11316.1"/>
    <property type="molecule type" value="Genomic_DNA"/>
</dbReference>
<dbReference type="PANTHER" id="PTHR44215">
    <property type="entry name" value="WD REPEAT-CONTAINING PROTEIN 75"/>
    <property type="match status" value="1"/>
</dbReference>
<feature type="region of interest" description="Disordered" evidence="9">
    <location>
        <begin position="126"/>
        <end position="146"/>
    </location>
</feature>
<evidence type="ECO:0000256" key="9">
    <source>
        <dbReference type="SAM" id="MobiDB-lite"/>
    </source>
</evidence>
<evidence type="ECO:0000256" key="3">
    <source>
        <dbReference type="ARBA" id="ARBA00022552"/>
    </source>
</evidence>
<proteinExistence type="predicted"/>
<name>A0A0H2S2T5_9AGAM</name>
<accession>A0A0H2S2T5</accession>
<feature type="region of interest" description="Disordered" evidence="9">
    <location>
        <begin position="949"/>
        <end position="997"/>
    </location>
</feature>
<evidence type="ECO:0000256" key="4">
    <source>
        <dbReference type="ARBA" id="ARBA00022574"/>
    </source>
</evidence>
<evidence type="ECO:0000313" key="12">
    <source>
        <dbReference type="Proteomes" id="UP000053477"/>
    </source>
</evidence>
<dbReference type="Proteomes" id="UP000053477">
    <property type="component" value="Unassembled WGS sequence"/>
</dbReference>
<keyword evidence="6" id="KW-0804">Transcription</keyword>
<reference evidence="11 12" key="1">
    <citation type="submission" date="2015-04" db="EMBL/GenBank/DDBJ databases">
        <title>Complete genome sequence of Schizopora paradoxa KUC8140, a cosmopolitan wood degrader in East Asia.</title>
        <authorList>
            <consortium name="DOE Joint Genome Institute"/>
            <person name="Min B."/>
            <person name="Park H."/>
            <person name="Jang Y."/>
            <person name="Kim J.-J."/>
            <person name="Kim K.H."/>
            <person name="Pangilinan J."/>
            <person name="Lipzen A."/>
            <person name="Riley R."/>
            <person name="Grigoriev I.V."/>
            <person name="Spatafora J.W."/>
            <person name="Choi I.-G."/>
        </authorList>
    </citation>
    <scope>NUCLEOTIDE SEQUENCE [LARGE SCALE GENOMIC DNA]</scope>
    <source>
        <strain evidence="11 12">KUC8140</strain>
    </source>
</reference>
<dbReference type="GO" id="GO:0032040">
    <property type="term" value="C:small-subunit processome"/>
    <property type="evidence" value="ECO:0007669"/>
    <property type="project" value="InterPro"/>
</dbReference>
<dbReference type="PANTHER" id="PTHR44215:SF1">
    <property type="entry name" value="WD REPEAT-CONTAINING PROTEIN 75"/>
    <property type="match status" value="1"/>
</dbReference>
<organism evidence="11 12">
    <name type="scientific">Schizopora paradoxa</name>
    <dbReference type="NCBI Taxonomy" id="27342"/>
    <lineage>
        <taxon>Eukaryota</taxon>
        <taxon>Fungi</taxon>
        <taxon>Dikarya</taxon>
        <taxon>Basidiomycota</taxon>
        <taxon>Agaricomycotina</taxon>
        <taxon>Agaricomycetes</taxon>
        <taxon>Hymenochaetales</taxon>
        <taxon>Schizoporaceae</taxon>
        <taxon>Schizopora</taxon>
    </lineage>
</organism>
<protein>
    <submittedName>
        <fullName evidence="11">WD40 repeat-like protein</fullName>
    </submittedName>
</protein>
<evidence type="ECO:0000256" key="5">
    <source>
        <dbReference type="ARBA" id="ARBA00022737"/>
    </source>
</evidence>
<dbReference type="InterPro" id="IPR036322">
    <property type="entry name" value="WD40_repeat_dom_sf"/>
</dbReference>
<feature type="repeat" description="WD" evidence="8">
    <location>
        <begin position="558"/>
        <end position="589"/>
    </location>
</feature>
<dbReference type="InterPro" id="IPR053826">
    <property type="entry name" value="WDR75"/>
</dbReference>
<evidence type="ECO:0000256" key="2">
    <source>
        <dbReference type="ARBA" id="ARBA00022517"/>
    </source>
</evidence>
<keyword evidence="5" id="KW-0677">Repeat</keyword>
<dbReference type="GO" id="GO:0006364">
    <property type="term" value="P:rRNA processing"/>
    <property type="evidence" value="ECO:0007669"/>
    <property type="project" value="UniProtKB-KW"/>
</dbReference>
<dbReference type="SUPFAM" id="SSF50978">
    <property type="entry name" value="WD40 repeat-like"/>
    <property type="match status" value="2"/>
</dbReference>
<feature type="compositionally biased region" description="Basic residues" evidence="9">
    <location>
        <begin position="988"/>
        <end position="997"/>
    </location>
</feature>
<dbReference type="InterPro" id="IPR015943">
    <property type="entry name" value="WD40/YVTN_repeat-like_dom_sf"/>
</dbReference>
<dbReference type="Gene3D" id="2.130.10.10">
    <property type="entry name" value="YVTN repeat-like/Quinoprotein amine dehydrogenase"/>
    <property type="match status" value="3"/>
</dbReference>
<feature type="compositionally biased region" description="Polar residues" evidence="9">
    <location>
        <begin position="951"/>
        <end position="961"/>
    </location>
</feature>
<evidence type="ECO:0000256" key="6">
    <source>
        <dbReference type="ARBA" id="ARBA00023163"/>
    </source>
</evidence>
<dbReference type="OrthoDB" id="4096at2759"/>
<dbReference type="FunCoup" id="A0A0H2S2T5">
    <property type="interactions" value="569"/>
</dbReference>
<dbReference type="Pfam" id="PF23869">
    <property type="entry name" value="Beta-prop_WDR75_1st"/>
    <property type="match status" value="1"/>
</dbReference>
<dbReference type="PROSITE" id="PS50082">
    <property type="entry name" value="WD_REPEATS_2"/>
    <property type="match status" value="3"/>
</dbReference>
<keyword evidence="3" id="KW-0698">rRNA processing</keyword>
<comment type="subcellular location">
    <subcellularLocation>
        <location evidence="1">Nucleus</location>
        <location evidence="1">Nucleolus</location>
    </subcellularLocation>
</comment>
<dbReference type="STRING" id="27342.A0A0H2S2T5"/>
<dbReference type="AlphaFoldDB" id="A0A0H2S2T5"/>
<evidence type="ECO:0000256" key="1">
    <source>
        <dbReference type="ARBA" id="ARBA00004604"/>
    </source>
</evidence>
<gene>
    <name evidence="11" type="ORF">SCHPADRAFT_916066</name>
</gene>
<feature type="domain" description="WD repeat-containing protein 75 second beta-propeller" evidence="10">
    <location>
        <begin position="463"/>
        <end position="710"/>
    </location>
</feature>
<keyword evidence="4 8" id="KW-0853">WD repeat</keyword>
<feature type="compositionally biased region" description="Pro residues" evidence="9">
    <location>
        <begin position="1"/>
        <end position="10"/>
    </location>
</feature>
<dbReference type="PROSITE" id="PS50294">
    <property type="entry name" value="WD_REPEATS_REGION"/>
    <property type="match status" value="2"/>
</dbReference>
<dbReference type="GO" id="GO:2000234">
    <property type="term" value="P:positive regulation of rRNA processing"/>
    <property type="evidence" value="ECO:0007669"/>
    <property type="project" value="TreeGrafter"/>
</dbReference>
<keyword evidence="2" id="KW-0690">Ribosome biogenesis</keyword>
<evidence type="ECO:0000313" key="11">
    <source>
        <dbReference type="EMBL" id="KLO11316.1"/>
    </source>
</evidence>
<sequence>MATSSVPPPASSTASVATKTATDNVATSTSKKMKGKEKETIVENATSKLGKSRSARRAAAAAAAAVAPVKQAEKLGNGWGWRTLVDSSVSNRPVVFTPDGNYFFSAVGTSVRIYSASTGKVVSTLSSSQSESSGSRPKNANHGSHTDKVTSVILNPTNQFQVITASLDGCIKIWDFLEAVLLRTISTGSPISHMCAHEQIDGHVFVATRSEKNANQTGESKENTLIYRVSLTPDSSTSESGVQKPAEMICIGKTRPAVSMALSHNGTFLVVIGGFKAYVAMTSNLEHGFTKFVSPERLKCLACHPTDDFFATGDEKGQVRLWYCLNNQIANMASGVEKRAQTTTLHWHAHSISTVAFTPNGAYLLSGGEESVLVIWQLQSGKKEFVPRMGSPILNVAVRKGREEEYLLGLSDGSFAFIGASTLSISRTISRVKLAPAKSSTHKVLSTPFAFHLQSSTIILPSSHPSSLQIYSPQSSVSAGEVEVAPSNRVSKRDEKPIEPFVVEKTVIDSEGNWMATVDRRENEDDFSSEIYLKFWHWELNSWVLNTRIDRPHGTEPITTLSFSPGSKTEPFLMTAGADGYIKLWRIRTVITKAGENECFWVNRSRFQFHSEKPSDACWSPDGSILAICFNPHVVLFDPHSNVVLDNLDAPEVKEPNRVRFVGSSGRYLMVFGNKDVAMWDLVSRSVQWAFQMPSYVIHALPQPNQDVIALVLQPFVETTEKRRSTVRFYGCTSAKILSAESLPFRLRTCCWYPDHSDTSLIGVTEAWNVVLFGDKVNARVESEYKSRRIDKSAAANSQRTLFEDVFGASALAAGTSRDHSTTLEMPLETHNAQQALSKFSAPAYLAPPIDSLYSSLMDHFVTKLPEIGPSKEEADTALDDEMVVDEYILPTDISFAGRTVDDDEFNGLVALFRNQSLSRPAPKKAMSNGTPNGKHKALQQNGVARRGSSLLATPNGSLSGTPPPVTKGQPNGLASAEHDSNSPVVVGKKRKTGQIS</sequence>
<dbReference type="InterPro" id="IPR057644">
    <property type="entry name" value="Beta-prop_WDR75_2nd"/>
</dbReference>
<feature type="compositionally biased region" description="Low complexity" evidence="9">
    <location>
        <begin position="126"/>
        <end position="135"/>
    </location>
</feature>
<feature type="repeat" description="WD" evidence="8">
    <location>
        <begin position="142"/>
        <end position="184"/>
    </location>
</feature>
<dbReference type="InParanoid" id="A0A0H2S2T5"/>
<feature type="repeat" description="WD" evidence="8">
    <location>
        <begin position="345"/>
        <end position="386"/>
    </location>
</feature>
<evidence type="ECO:0000256" key="8">
    <source>
        <dbReference type="PROSITE-ProRule" id="PRU00221"/>
    </source>
</evidence>
<evidence type="ECO:0000259" key="10">
    <source>
        <dbReference type="Pfam" id="PF23769"/>
    </source>
</evidence>
<dbReference type="GO" id="GO:0003723">
    <property type="term" value="F:RNA binding"/>
    <property type="evidence" value="ECO:0007669"/>
    <property type="project" value="InterPro"/>
</dbReference>
<keyword evidence="12" id="KW-1185">Reference proteome</keyword>
<keyword evidence="7" id="KW-0539">Nucleus</keyword>
<dbReference type="Pfam" id="PF23769">
    <property type="entry name" value="Beta-prop_WDR75_2nd"/>
    <property type="match status" value="1"/>
</dbReference>
<feature type="region of interest" description="Disordered" evidence="9">
    <location>
        <begin position="920"/>
        <end position="939"/>
    </location>
</feature>
<dbReference type="InterPro" id="IPR001680">
    <property type="entry name" value="WD40_rpt"/>
</dbReference>
<feature type="region of interest" description="Disordered" evidence="9">
    <location>
        <begin position="1"/>
        <end position="53"/>
    </location>
</feature>